<evidence type="ECO:0000313" key="5">
    <source>
        <dbReference type="EMBL" id="CAD7452415.1"/>
    </source>
</evidence>
<dbReference type="SUPFAM" id="SSF55486">
    <property type="entry name" value="Metalloproteases ('zincins'), catalytic domain"/>
    <property type="match status" value="1"/>
</dbReference>
<accession>A0A7R9FF45</accession>
<dbReference type="Gene3D" id="1.10.1380.10">
    <property type="entry name" value="Neutral endopeptidase , domain2"/>
    <property type="match status" value="2"/>
</dbReference>
<dbReference type="GO" id="GO:0004222">
    <property type="term" value="F:metalloendopeptidase activity"/>
    <property type="evidence" value="ECO:0007669"/>
    <property type="project" value="InterPro"/>
</dbReference>
<comment type="similarity">
    <text evidence="2">Belongs to the peptidase M13 family.</text>
</comment>
<evidence type="ECO:0000256" key="1">
    <source>
        <dbReference type="ARBA" id="ARBA00004401"/>
    </source>
</evidence>
<gene>
    <name evidence="5" type="ORF">TTEB3V08_LOCUS596</name>
</gene>
<organism evidence="5">
    <name type="scientific">Timema tahoe</name>
    <dbReference type="NCBI Taxonomy" id="61484"/>
    <lineage>
        <taxon>Eukaryota</taxon>
        <taxon>Metazoa</taxon>
        <taxon>Ecdysozoa</taxon>
        <taxon>Arthropoda</taxon>
        <taxon>Hexapoda</taxon>
        <taxon>Insecta</taxon>
        <taxon>Pterygota</taxon>
        <taxon>Neoptera</taxon>
        <taxon>Polyneoptera</taxon>
        <taxon>Phasmatodea</taxon>
        <taxon>Timematodea</taxon>
        <taxon>Timematoidea</taxon>
        <taxon>Timematidae</taxon>
        <taxon>Timema</taxon>
    </lineage>
</organism>
<dbReference type="InterPro" id="IPR008753">
    <property type="entry name" value="Peptidase_M13_N"/>
</dbReference>
<dbReference type="InterPro" id="IPR042089">
    <property type="entry name" value="Peptidase_M13_dom_2"/>
</dbReference>
<dbReference type="PROSITE" id="PS51885">
    <property type="entry name" value="NEPRILYSIN"/>
    <property type="match status" value="1"/>
</dbReference>
<protein>
    <recommendedName>
        <fullName evidence="4">Peptidase M13 N-terminal domain-containing protein</fullName>
    </recommendedName>
</protein>
<feature type="compositionally biased region" description="Polar residues" evidence="3">
    <location>
        <begin position="74"/>
        <end position="90"/>
    </location>
</feature>
<dbReference type="Pfam" id="PF05649">
    <property type="entry name" value="Peptidase_M13_N"/>
    <property type="match status" value="1"/>
</dbReference>
<comment type="subcellular location">
    <subcellularLocation>
        <location evidence="1">Cell membrane</location>
        <topology evidence="1">Single-pass type II membrane protein</topology>
    </subcellularLocation>
</comment>
<evidence type="ECO:0000256" key="2">
    <source>
        <dbReference type="ARBA" id="ARBA00007357"/>
    </source>
</evidence>
<proteinExistence type="inferred from homology"/>
<reference evidence="5" key="1">
    <citation type="submission" date="2020-11" db="EMBL/GenBank/DDBJ databases">
        <authorList>
            <person name="Tran Van P."/>
        </authorList>
    </citation>
    <scope>NUCLEOTIDE SEQUENCE</scope>
</reference>
<dbReference type="GO" id="GO:0005886">
    <property type="term" value="C:plasma membrane"/>
    <property type="evidence" value="ECO:0007669"/>
    <property type="project" value="UniProtKB-SubCell"/>
</dbReference>
<name>A0A7R9FF45_9NEOP</name>
<dbReference type="EMBL" id="OE000099">
    <property type="protein sequence ID" value="CAD7452415.1"/>
    <property type="molecule type" value="Genomic_DNA"/>
</dbReference>
<evidence type="ECO:0000259" key="4">
    <source>
        <dbReference type="Pfam" id="PF05649"/>
    </source>
</evidence>
<feature type="region of interest" description="Disordered" evidence="3">
    <location>
        <begin position="73"/>
        <end position="98"/>
    </location>
</feature>
<feature type="domain" description="Peptidase M13 N-terminal" evidence="4">
    <location>
        <begin position="491"/>
        <end position="766"/>
    </location>
</feature>
<dbReference type="AlphaFoldDB" id="A0A7R9FF45"/>
<dbReference type="PANTHER" id="PTHR11733:SF224">
    <property type="entry name" value="NEPRILYSIN-2"/>
    <property type="match status" value="1"/>
</dbReference>
<dbReference type="GO" id="GO:0016485">
    <property type="term" value="P:protein processing"/>
    <property type="evidence" value="ECO:0007669"/>
    <property type="project" value="TreeGrafter"/>
</dbReference>
<evidence type="ECO:0000256" key="3">
    <source>
        <dbReference type="SAM" id="MobiDB-lite"/>
    </source>
</evidence>
<sequence length="827" mass="92475">MHSIVSARSRAIPNEWPSSVVHPTEIRNSISPSSAVELNMTSALANYATETSACDRYRATLMTENLHFIESVHHSSPNSAPDSREVNSPSIARGGPSDLNDRADCPLGHLGQGLRPRALGVVAVAHFHALSCLMYLSLPVQDCFFSHPASYALLPNLYRRTLPSNKTAYPTLRGENGLVSKASFTRAVGRGGGGAEKRFDRAISSVTRLIEGGIGGVGFEETRGGLDGRRSIKYSAEESPQIKYYVKAERLLSNFSLSEAAPLSVEYLHTLALNAFQAFNDVVEWKEKREKASVFVVFMVATEVSTAPHRTGADELSRDHCTALLRCGADHVATYHRKQNVRKLPNFVFMLVPSTVGLGKRESKMVAPPDEHGEVSHRRGWSIGLHAGRHLHRVRHRLFQPEVIFGRILTFHARSPGRSQSKRQPLQDSRHQQRLLAPYLRSRSPLNRDSNLDLPVIGSPIYCERDALYDTPTKQDEASSVLSSMDLNVDPCDNFYDFACGQFIKKTTIPDEKSSVNRFTLISDELQMQLRQIVDEPVKADDLKPFRLAKDLFRSCINKSSIEERGLGPFRELLKELGGWPVLEGDAWKEADFTWLNTVYKFRKAGYSVDYFMDFSPNLRASDSYVTTYDRCMYVCMFVCSAGPRSTGSESRVPHQRSKREAYQGLPPIGADQTRVEREMREALDFEIKLANISLPSEMRRNISLLYNPTTVEGLQKDYPSIPWLEYINNILPKDIQVRNDELIIVAVPSYLRALEGILSNTPKSSTPPPVFWLLLFSLLHAAQLPLLPPVCCYPLSSTQLNSPSCLLSVVLSPPSEYTPSLHPDLV</sequence>
<dbReference type="InterPro" id="IPR000718">
    <property type="entry name" value="Peptidase_M13"/>
</dbReference>
<dbReference type="PANTHER" id="PTHR11733">
    <property type="entry name" value="ZINC METALLOPROTEASE FAMILY M13 NEPRILYSIN-RELATED"/>
    <property type="match status" value="1"/>
</dbReference>